<accession>A0A0R0DES3</accession>
<protein>
    <recommendedName>
        <fullName evidence="1">DUF1653 domain-containing protein</fullName>
    </recommendedName>
</protein>
<dbReference type="OrthoDB" id="371169at2"/>
<dbReference type="Pfam" id="PF07866">
    <property type="entry name" value="DUF1653"/>
    <property type="match status" value="1"/>
</dbReference>
<dbReference type="Gene3D" id="2.30.30.320">
    <property type="entry name" value="DUF1653-like domain"/>
    <property type="match status" value="1"/>
</dbReference>
<dbReference type="EMBL" id="LDJM01000022">
    <property type="protein sequence ID" value="KRG76558.1"/>
    <property type="molecule type" value="Genomic_DNA"/>
</dbReference>
<dbReference type="RefSeq" id="WP_057638082.1">
    <property type="nucleotide sequence ID" value="NZ_LDJM01000022.1"/>
</dbReference>
<gene>
    <name evidence="2" type="ORF">ABB30_09560</name>
</gene>
<organism evidence="2 3">
    <name type="scientific">Stenotrophomonas ginsengisoli</name>
    <dbReference type="NCBI Taxonomy" id="336566"/>
    <lineage>
        <taxon>Bacteria</taxon>
        <taxon>Pseudomonadati</taxon>
        <taxon>Pseudomonadota</taxon>
        <taxon>Gammaproteobacteria</taxon>
        <taxon>Lysobacterales</taxon>
        <taxon>Lysobacteraceae</taxon>
        <taxon>Stenotrophomonas</taxon>
    </lineage>
</organism>
<dbReference type="InterPro" id="IPR037135">
    <property type="entry name" value="DUF1653-like_dom_sf"/>
</dbReference>
<sequence>MSDLPPLPVLPTGRYRHYKGQPYQVVDLCRHSETQEVLVLYRQLYGDGALWVRPYAMFVESVVVDGQTQPRFAHQPGHD</sequence>
<name>A0A0R0DES3_9GAMM</name>
<feature type="domain" description="DUF1653" evidence="1">
    <location>
        <begin position="13"/>
        <end position="73"/>
    </location>
</feature>
<evidence type="ECO:0000259" key="1">
    <source>
        <dbReference type="Pfam" id="PF07866"/>
    </source>
</evidence>
<dbReference type="Proteomes" id="UP000050956">
    <property type="component" value="Unassembled WGS sequence"/>
</dbReference>
<dbReference type="InterPro" id="IPR023387">
    <property type="entry name" value="DUF1653-like_dom"/>
</dbReference>
<reference evidence="2 3" key="1">
    <citation type="submission" date="2015-05" db="EMBL/GenBank/DDBJ databases">
        <title>Genome sequencing and analysis of members of genus Stenotrophomonas.</title>
        <authorList>
            <person name="Patil P.P."/>
            <person name="Midha S."/>
            <person name="Patil P.B."/>
        </authorList>
    </citation>
    <scope>NUCLEOTIDE SEQUENCE [LARGE SCALE GENOMIC DNA]</scope>
    <source>
        <strain evidence="2 3">DSM 24757</strain>
    </source>
</reference>
<comment type="caution">
    <text evidence="2">The sequence shown here is derived from an EMBL/GenBank/DDBJ whole genome shotgun (WGS) entry which is preliminary data.</text>
</comment>
<proteinExistence type="predicted"/>
<dbReference type="PATRIC" id="fig|336566.3.peg.1332"/>
<keyword evidence="3" id="KW-1185">Reference proteome</keyword>
<dbReference type="AlphaFoldDB" id="A0A0R0DES3"/>
<evidence type="ECO:0000313" key="3">
    <source>
        <dbReference type="Proteomes" id="UP000050956"/>
    </source>
</evidence>
<evidence type="ECO:0000313" key="2">
    <source>
        <dbReference type="EMBL" id="KRG76558.1"/>
    </source>
</evidence>